<accession>A0A1G6JVS7</accession>
<dbReference type="Pfam" id="PF00015">
    <property type="entry name" value="MCPsignal"/>
    <property type="match status" value="1"/>
</dbReference>
<comment type="subcellular location">
    <subcellularLocation>
        <location evidence="1">Membrane</location>
        <topology evidence="1">Multi-pass membrane protein</topology>
    </subcellularLocation>
</comment>
<dbReference type="SMART" id="SM00283">
    <property type="entry name" value="MA"/>
    <property type="match status" value="1"/>
</dbReference>
<dbReference type="Gene3D" id="6.10.340.10">
    <property type="match status" value="1"/>
</dbReference>
<proteinExistence type="inferred from homology"/>
<keyword evidence="2" id="KW-0812">Transmembrane</keyword>
<keyword evidence="8" id="KW-1185">Reference proteome</keyword>
<evidence type="ECO:0000256" key="1">
    <source>
        <dbReference type="ARBA" id="ARBA00004141"/>
    </source>
</evidence>
<dbReference type="SMART" id="SM00304">
    <property type="entry name" value="HAMP"/>
    <property type="match status" value="1"/>
</dbReference>
<dbReference type="RefSeq" id="WP_055984208.1">
    <property type="nucleotide sequence ID" value="NZ_FMZQ01000001.1"/>
</dbReference>
<keyword evidence="5" id="KW-0807">Transducer</keyword>
<dbReference type="Proteomes" id="UP000199467">
    <property type="component" value="Unassembled WGS sequence"/>
</dbReference>
<protein>
    <submittedName>
        <fullName evidence="7">Methyl-accepting chemotaxis protein</fullName>
    </submittedName>
</protein>
<evidence type="ECO:0000313" key="8">
    <source>
        <dbReference type="Proteomes" id="UP000199467"/>
    </source>
</evidence>
<evidence type="ECO:0000256" key="2">
    <source>
        <dbReference type="ARBA" id="ARBA00022692"/>
    </source>
</evidence>
<dbReference type="PROSITE" id="PS50111">
    <property type="entry name" value="CHEMOTAXIS_TRANSDUC_2"/>
    <property type="match status" value="1"/>
</dbReference>
<gene>
    <name evidence="7" type="ORF">SAMN05216576_101883</name>
</gene>
<dbReference type="AlphaFoldDB" id="A0A1G6JVS7"/>
<dbReference type="PROSITE" id="PS50885">
    <property type="entry name" value="HAMP"/>
    <property type="match status" value="1"/>
</dbReference>
<dbReference type="Gene3D" id="1.10.287.950">
    <property type="entry name" value="Methyl-accepting chemotaxis protein"/>
    <property type="match status" value="1"/>
</dbReference>
<comment type="similarity">
    <text evidence="6">Belongs to the methyl-accepting chemotaxis (MCP) protein family.</text>
</comment>
<dbReference type="InterPro" id="IPR003660">
    <property type="entry name" value="HAMP_dom"/>
</dbReference>
<evidence type="ECO:0000313" key="7">
    <source>
        <dbReference type="EMBL" id="SDC22814.1"/>
    </source>
</evidence>
<dbReference type="CDD" id="cd06225">
    <property type="entry name" value="HAMP"/>
    <property type="match status" value="1"/>
</dbReference>
<dbReference type="GO" id="GO:0016020">
    <property type="term" value="C:membrane"/>
    <property type="evidence" value="ECO:0007669"/>
    <property type="project" value="UniProtKB-SubCell"/>
</dbReference>
<dbReference type="InterPro" id="IPR004089">
    <property type="entry name" value="MCPsignal_dom"/>
</dbReference>
<dbReference type="GO" id="GO:0006935">
    <property type="term" value="P:chemotaxis"/>
    <property type="evidence" value="ECO:0007669"/>
    <property type="project" value="UniProtKB-ARBA"/>
</dbReference>
<organism evidence="7 8">
    <name type="scientific">Ectopseudomonas chengduensis</name>
    <dbReference type="NCBI Taxonomy" id="489632"/>
    <lineage>
        <taxon>Bacteria</taxon>
        <taxon>Pseudomonadati</taxon>
        <taxon>Pseudomonadota</taxon>
        <taxon>Gammaproteobacteria</taxon>
        <taxon>Pseudomonadales</taxon>
        <taxon>Pseudomonadaceae</taxon>
        <taxon>Ectopseudomonas</taxon>
    </lineage>
</organism>
<keyword evidence="4" id="KW-0472">Membrane</keyword>
<evidence type="ECO:0000256" key="6">
    <source>
        <dbReference type="ARBA" id="ARBA00029447"/>
    </source>
</evidence>
<evidence type="ECO:0000256" key="4">
    <source>
        <dbReference type="ARBA" id="ARBA00023136"/>
    </source>
</evidence>
<dbReference type="PANTHER" id="PTHR32089:SF119">
    <property type="entry name" value="METHYL-ACCEPTING CHEMOTAXIS PROTEIN CTPL"/>
    <property type="match status" value="1"/>
</dbReference>
<name>A0A1G6JVS7_9GAMM</name>
<dbReference type="PANTHER" id="PTHR32089">
    <property type="entry name" value="METHYL-ACCEPTING CHEMOTAXIS PROTEIN MCPB"/>
    <property type="match status" value="1"/>
</dbReference>
<dbReference type="Pfam" id="PF00672">
    <property type="entry name" value="HAMP"/>
    <property type="match status" value="1"/>
</dbReference>
<evidence type="ECO:0000256" key="5">
    <source>
        <dbReference type="ARBA" id="ARBA00023224"/>
    </source>
</evidence>
<keyword evidence="3" id="KW-1133">Transmembrane helix</keyword>
<dbReference type="SUPFAM" id="SSF58104">
    <property type="entry name" value="Methyl-accepting chemotaxis protein (MCP) signaling domain"/>
    <property type="match status" value="1"/>
</dbReference>
<dbReference type="GO" id="GO:0007165">
    <property type="term" value="P:signal transduction"/>
    <property type="evidence" value="ECO:0007669"/>
    <property type="project" value="UniProtKB-KW"/>
</dbReference>
<sequence length="644" mass="67952">MFAIVSMLRSRLLRPVFVALGLAMLVQVGLAVWLMRASVDGMVEDLAQRLGGESRRLGEELNMAEREMSQGLAALASSTRTRLGEGLSGQLKSEQAQLRVVLEGNLKQSGQALAQLLAGVAPKSIWDLDIPALTALTRIAQQDPAVLFAIIYDADGQRLTRNFNRSNAQVRELVAAGQGDSPLEKLVDAASRDPRVYVVEADINPMGSRIGKVQMGLSLDVVEKELAALDGRFASLVNGAGELVDSSLAGASEEATGALRERLQSAERYTQEMARNGGESVRVAADSLRWNIALGLLIVGALAMLVVALVLGWRVLSRLRLLSAALNDLAAGEGDLTRRVSIDSQDEVGEMADAVNRFIAKLQPIVRESGEVALRTGEQIRSLTQRGVAAEAAAGRQRDEVAGSLQALEQMADEAQAESQAMQDALQRVDTIRQAAHENAAIAQRLSTLIEGLVARVADGSAVIERLAKQSEQIEVVLTVIQSIAEQTNLLALNAAIEAARAGESGRGFAVVADEVRALASKTQQSTGDIQTHIAALQRGAQEAVAAIAQAGAQGSEGLQVLRDSARLQQSVQQSVDEVHGAINAATQAAAHQADGAGAVRGRVETIHAEAQRAAEAVAAIAGNARALDELAAQLKASLGQFKV</sequence>
<evidence type="ECO:0000256" key="3">
    <source>
        <dbReference type="ARBA" id="ARBA00022989"/>
    </source>
</evidence>
<reference evidence="8" key="1">
    <citation type="submission" date="2016-10" db="EMBL/GenBank/DDBJ databases">
        <authorList>
            <person name="Varghese N."/>
            <person name="Submissions S."/>
        </authorList>
    </citation>
    <scope>NUCLEOTIDE SEQUENCE [LARGE SCALE GENOMIC DNA]</scope>
    <source>
        <strain evidence="8">DSM 26382</strain>
    </source>
</reference>
<dbReference type="EMBL" id="FMZQ01000001">
    <property type="protein sequence ID" value="SDC22814.1"/>
    <property type="molecule type" value="Genomic_DNA"/>
</dbReference>